<dbReference type="SUPFAM" id="SSF101898">
    <property type="entry name" value="NHL repeat"/>
    <property type="match status" value="1"/>
</dbReference>
<evidence type="ECO:0000313" key="2">
    <source>
        <dbReference type="Proteomes" id="UP001501469"/>
    </source>
</evidence>
<reference evidence="2" key="1">
    <citation type="journal article" date="2019" name="Int. J. Syst. Evol. Microbiol.">
        <title>The Global Catalogue of Microorganisms (GCM) 10K type strain sequencing project: providing services to taxonomists for standard genome sequencing and annotation.</title>
        <authorList>
            <consortium name="The Broad Institute Genomics Platform"/>
            <consortium name="The Broad Institute Genome Sequencing Center for Infectious Disease"/>
            <person name="Wu L."/>
            <person name="Ma J."/>
        </authorList>
    </citation>
    <scope>NUCLEOTIDE SEQUENCE [LARGE SCALE GENOMIC DNA]</scope>
    <source>
        <strain evidence="2">JCM 17225</strain>
    </source>
</reference>
<dbReference type="PANTHER" id="PTHR31460">
    <property type="match status" value="1"/>
</dbReference>
<dbReference type="PANTHER" id="PTHR31460:SF3">
    <property type="entry name" value="MESOCENTIN"/>
    <property type="match status" value="1"/>
</dbReference>
<gene>
    <name evidence="1" type="ORF">GCM10022409_18400</name>
</gene>
<dbReference type="EMBL" id="BAABDK010000016">
    <property type="protein sequence ID" value="GAA4034353.1"/>
    <property type="molecule type" value="Genomic_DNA"/>
</dbReference>
<name>A0ABP7U1H7_9BACT</name>
<keyword evidence="2" id="KW-1185">Reference proteome</keyword>
<dbReference type="Proteomes" id="UP001501469">
    <property type="component" value="Unassembled WGS sequence"/>
</dbReference>
<dbReference type="InterPro" id="IPR011042">
    <property type="entry name" value="6-blade_b-propeller_TolB-like"/>
</dbReference>
<dbReference type="Gene3D" id="2.120.10.30">
    <property type="entry name" value="TolB, C-terminal domain"/>
    <property type="match status" value="1"/>
</dbReference>
<evidence type="ECO:0000313" key="1">
    <source>
        <dbReference type="EMBL" id="GAA4034353.1"/>
    </source>
</evidence>
<comment type="caution">
    <text evidence="1">The sequence shown here is derived from an EMBL/GenBank/DDBJ whole genome shotgun (WGS) entry which is preliminary data.</text>
</comment>
<proteinExistence type="predicted"/>
<dbReference type="RefSeq" id="WP_345053220.1">
    <property type="nucleotide sequence ID" value="NZ_BAABDK010000016.1"/>
</dbReference>
<protein>
    <submittedName>
        <fullName evidence="1">SMP-30/gluconolactonase/LRE family protein</fullName>
    </submittedName>
</protein>
<sequence length="347" mass="36601">MTMFSIQAKDAISRRLAPAAVLVTLLLASCDKGETGRLIDPVTPVPAVITFTQAGLYPEGVQYDAPNSRFLVTSLTTGRVGQVKDDGIYSPAFPDDPKLVSAIGLYLDEPRNRVLAAISDPGANQARSTAATQGKLARLAIFNRSAPTAAPVIVELGTLRPALAHFANDVAVDGLGNAYITDSFSNLIYKVDAVTNVATVFLEDAARLGTPAAGAFGFNGIVFHPDGYLLVAKSDNGMLYKVPLSNPSGYAPVATTQNLTAADGLLLQDTNTLQVVSNAQAKVFRLATTNSFGAATLSGTFATKAEFPTTLARRDGNSYVLYANLDKLFGGQMPAVSQYSINRVTFQ</sequence>
<dbReference type="InterPro" id="IPR053224">
    <property type="entry name" value="Sensory_adhesion_molecule"/>
</dbReference>
<accession>A0ABP7U1H7</accession>
<organism evidence="1 2">
    <name type="scientific">Hymenobacter glaciei</name>
    <dbReference type="NCBI Taxonomy" id="877209"/>
    <lineage>
        <taxon>Bacteria</taxon>
        <taxon>Pseudomonadati</taxon>
        <taxon>Bacteroidota</taxon>
        <taxon>Cytophagia</taxon>
        <taxon>Cytophagales</taxon>
        <taxon>Hymenobacteraceae</taxon>
        <taxon>Hymenobacter</taxon>
    </lineage>
</organism>